<feature type="transmembrane region" description="Helical" evidence="7">
    <location>
        <begin position="552"/>
        <end position="576"/>
    </location>
</feature>
<dbReference type="GO" id="GO:0006817">
    <property type="term" value="P:phosphate ion transport"/>
    <property type="evidence" value="ECO:0007669"/>
    <property type="project" value="EnsemblFungi"/>
</dbReference>
<keyword evidence="3" id="KW-0813">Transport</keyword>
<feature type="transmembrane region" description="Helical" evidence="7">
    <location>
        <begin position="612"/>
        <end position="642"/>
    </location>
</feature>
<dbReference type="EMBL" id="HE978324">
    <property type="protein sequence ID" value="CCK72452.1"/>
    <property type="molecule type" value="Genomic_DNA"/>
</dbReference>
<dbReference type="AlphaFoldDB" id="J7S371"/>
<organism evidence="12 13">
    <name type="scientific">Huiozyma naganishii (strain ATCC MYA-139 / BCRC 22969 / CBS 8797 / KCTC 17520 / NBRC 10181 / NCYC 3082 / Yp74L-3)</name>
    <name type="common">Yeast</name>
    <name type="synonym">Kazachstania naganishii</name>
    <dbReference type="NCBI Taxonomy" id="1071383"/>
    <lineage>
        <taxon>Eukaryota</taxon>
        <taxon>Fungi</taxon>
        <taxon>Dikarya</taxon>
        <taxon>Ascomycota</taxon>
        <taxon>Saccharomycotina</taxon>
        <taxon>Saccharomycetes</taxon>
        <taxon>Saccharomycetales</taxon>
        <taxon>Saccharomycetaceae</taxon>
        <taxon>Huiozyma</taxon>
    </lineage>
</organism>
<dbReference type="InterPro" id="IPR045122">
    <property type="entry name" value="Csc1-like"/>
</dbReference>
<feature type="transmembrane region" description="Helical" evidence="7">
    <location>
        <begin position="142"/>
        <end position="160"/>
    </location>
</feature>
<feature type="transmembrane region" description="Helical" evidence="7">
    <location>
        <begin position="91"/>
        <end position="114"/>
    </location>
</feature>
<dbReference type="Pfam" id="PF13967">
    <property type="entry name" value="RSN1_TM"/>
    <property type="match status" value="1"/>
</dbReference>
<dbReference type="OMA" id="NWACVAL"/>
<feature type="transmembrane region" description="Helical" evidence="7">
    <location>
        <begin position="504"/>
        <end position="532"/>
    </location>
</feature>
<evidence type="ECO:0000259" key="8">
    <source>
        <dbReference type="Pfam" id="PF02714"/>
    </source>
</evidence>
<evidence type="ECO:0000259" key="10">
    <source>
        <dbReference type="Pfam" id="PF13967"/>
    </source>
</evidence>
<proteinExistence type="inferred from homology"/>
<sequence length="1005" mass="113326">MSADTSSSTSAFVTTLIVNSIVAAVFTGGFVLLRGREKRVYQPRTLADVQTITEEERMAEPPQGWFAWLPYLLEKSHAYLIQHCGIDGYFFLRYMGIFASFSVVCALLLFPILLPVNATNGHNLSGFEILSYANIKDNKRQYAHVFLSWAVYAFFMWVLYKELYYYTVMRHAVQTTPLCDGLLSSRTVVLTELDGKLMNEGELDKIFSRASRIVYAHDTKKLEKLVQERKKHAVRLETALNKVLDSAVGMTLEKKPSLWNTLVSKLLHTVRRESSKKGVLPGKGGSLGKPRDDLDTYVPLNKRPKHRTGPWYLPPMEWLFGRKKVNTLTYCKDEISRLNGEIHTLQDEWHENKKLPAVFLQFGNQVDAQCCFQSVDQLLGTFSFGKKIVGVAPEDINWGNLNLTRWERYARYIGANTFLTAMIIFWAIPTAVVGCISNVNFLTEKVPFLRFINNMPTFLLGIITGLLPTIALAVLMSLVPPIIKLAGNISGILTKQELGAYMQTWFYAFQVVQVFLVTTLASSASATVEQIINHPGDAMTLLANNLPKASNFYIVYFLLQGLSTPSGNLFQVVALIKSRIMGRFDRTPRQKWTRYNTLDKPDYALTYPTIQIFVCIFITYIMIAPIILVFSTFALLFMYVSFLYNANFVQGLPETDSQGRNYLLAMFQAMLPIYLCQVCLIGLFIMSKSWGPLVLEVVALAATAIAHVYFKWKYLPTIDCVPLSAIRIARGEIDSALYPAGDLGKKEISQLADREKMKYRQNTTGGVIRDATNWELRHANLLPLNDNSSNTLGTDSLGDLEKQKQAEQQGRKGSTITGRTVASTFVSEDEQFKKLTYDDVKDLQKLRSEAAAGQLGPYEVDDTAGVRNIADVGKVYSDVNAMKDAPEAFPPNIVAGVPWHTRIANFFRPTRAYPFDKIRSRLPHVYNTTVAYDDEYPEIAYTNPSVRDKDPIIWICKDSVGLSKQQIADAKDAGVQVSDEFTKYDAKGKSTYTFNPPDYEREVKR</sequence>
<evidence type="ECO:0000256" key="3">
    <source>
        <dbReference type="ARBA" id="ARBA00022448"/>
    </source>
</evidence>
<dbReference type="GO" id="GO:0005886">
    <property type="term" value="C:plasma membrane"/>
    <property type="evidence" value="ECO:0007669"/>
    <property type="project" value="TreeGrafter"/>
</dbReference>
<dbReference type="InterPro" id="IPR027815">
    <property type="entry name" value="CSC1/OSCA1-like_cyt"/>
</dbReference>
<dbReference type="RefSeq" id="XP_022466697.1">
    <property type="nucleotide sequence ID" value="XM_022610397.1"/>
</dbReference>
<dbReference type="Pfam" id="PF12621">
    <property type="entry name" value="PHM7_ext"/>
    <property type="match status" value="1"/>
</dbReference>
<dbReference type="Proteomes" id="UP000006310">
    <property type="component" value="Chromosome 11"/>
</dbReference>
<feature type="transmembrane region" description="Helical" evidence="7">
    <location>
        <begin position="459"/>
        <end position="483"/>
    </location>
</feature>
<dbReference type="Pfam" id="PF02714">
    <property type="entry name" value="RSN1_7TM"/>
    <property type="match status" value="1"/>
</dbReference>
<evidence type="ECO:0000259" key="11">
    <source>
        <dbReference type="Pfam" id="PF14703"/>
    </source>
</evidence>
<dbReference type="KEGG" id="kng:KNAG_0K00870"/>
<keyword evidence="6 7" id="KW-0472">Membrane</keyword>
<comment type="subcellular location">
    <subcellularLocation>
        <location evidence="1">Membrane</location>
        <topology evidence="1">Multi-pass membrane protein</topology>
    </subcellularLocation>
</comment>
<dbReference type="Pfam" id="PF14703">
    <property type="entry name" value="PHM7_cyt"/>
    <property type="match status" value="1"/>
</dbReference>
<evidence type="ECO:0000256" key="1">
    <source>
        <dbReference type="ARBA" id="ARBA00004141"/>
    </source>
</evidence>
<name>J7S371_HUIN7</name>
<dbReference type="InterPro" id="IPR022257">
    <property type="entry name" value="PHM7_ext"/>
</dbReference>
<dbReference type="HOGENOM" id="CLU_002458_2_1_1"/>
<dbReference type="eggNOG" id="KOG1134">
    <property type="taxonomic scope" value="Eukaryota"/>
</dbReference>
<keyword evidence="5 7" id="KW-1133">Transmembrane helix</keyword>
<keyword evidence="4 7" id="KW-0812">Transmembrane</keyword>
<evidence type="ECO:0000256" key="7">
    <source>
        <dbReference type="SAM" id="Phobius"/>
    </source>
</evidence>
<reference evidence="13" key="2">
    <citation type="submission" date="2012-08" db="EMBL/GenBank/DDBJ databases">
        <title>Genome sequence of Kazachstania naganishii.</title>
        <authorList>
            <person name="Gordon J.L."/>
            <person name="Armisen D."/>
            <person name="Proux-Wera E."/>
            <person name="OhEigeartaigh S.S."/>
            <person name="Byrne K.P."/>
            <person name="Wolfe K.H."/>
        </authorList>
    </citation>
    <scope>NUCLEOTIDE SEQUENCE [LARGE SCALE GENOMIC DNA]</scope>
    <source>
        <strain evidence="13">ATCC MYA-139 / BCRC 22969 / CBS 8797 / CCRC 22969 / KCTC 17520 / NBRC 10181 / NCYC 3082</strain>
    </source>
</reference>
<evidence type="ECO:0000256" key="6">
    <source>
        <dbReference type="ARBA" id="ARBA00023136"/>
    </source>
</evidence>
<evidence type="ECO:0000256" key="2">
    <source>
        <dbReference type="ARBA" id="ARBA00007779"/>
    </source>
</evidence>
<dbReference type="PANTHER" id="PTHR13018">
    <property type="entry name" value="PROBABLE MEMBRANE PROTEIN DUF221-RELATED"/>
    <property type="match status" value="1"/>
</dbReference>
<feature type="transmembrane region" description="Helical" evidence="7">
    <location>
        <begin position="693"/>
        <end position="710"/>
    </location>
</feature>
<evidence type="ECO:0000313" key="12">
    <source>
        <dbReference type="EMBL" id="CCK72452.1"/>
    </source>
</evidence>
<feature type="transmembrane region" description="Helical" evidence="7">
    <location>
        <begin position="12"/>
        <end position="33"/>
    </location>
</feature>
<feature type="domain" description="CSC1/OSCA1-like 7TM region" evidence="8">
    <location>
        <begin position="412"/>
        <end position="684"/>
    </location>
</feature>
<reference evidence="12 13" key="1">
    <citation type="journal article" date="2011" name="Proc. Natl. Acad. Sci. U.S.A.">
        <title>Evolutionary erosion of yeast sex chromosomes by mating-type switching accidents.</title>
        <authorList>
            <person name="Gordon J.L."/>
            <person name="Armisen D."/>
            <person name="Proux-Wera E."/>
            <person name="Oheigeartaigh S.S."/>
            <person name="Byrne K.P."/>
            <person name="Wolfe K.H."/>
        </authorList>
    </citation>
    <scope>NUCLEOTIDE SEQUENCE [LARGE SCALE GENOMIC DNA]</scope>
    <source>
        <strain evidence="13">ATCC MYA-139 / BCRC 22969 / CBS 8797 / CCRC 22969 / KCTC 17520 / NBRC 10181 / NCYC 3082</strain>
    </source>
</reference>
<feature type="transmembrane region" description="Helical" evidence="7">
    <location>
        <begin position="418"/>
        <end position="439"/>
    </location>
</feature>
<feature type="domain" description="10TM putative phosphate transporter extracellular tail" evidence="9">
    <location>
        <begin position="906"/>
        <end position="998"/>
    </location>
</feature>
<keyword evidence="13" id="KW-1185">Reference proteome</keyword>
<feature type="domain" description="CSC1/OSCA1-like N-terminal transmembrane" evidence="10">
    <location>
        <begin position="11"/>
        <end position="162"/>
    </location>
</feature>
<evidence type="ECO:0000313" key="13">
    <source>
        <dbReference type="Proteomes" id="UP000006310"/>
    </source>
</evidence>
<dbReference type="InterPro" id="IPR032880">
    <property type="entry name" value="CSC1/OSCA1-like_N"/>
</dbReference>
<protein>
    <recommendedName>
        <fullName evidence="14">DUF221-domain-containing protein</fullName>
    </recommendedName>
</protein>
<dbReference type="GO" id="GO:0005227">
    <property type="term" value="F:calcium-activated cation channel activity"/>
    <property type="evidence" value="ECO:0007669"/>
    <property type="project" value="InterPro"/>
</dbReference>
<dbReference type="PANTHER" id="PTHR13018:SF139">
    <property type="entry name" value="PHOSPHATE METABOLISM PROTEIN 7"/>
    <property type="match status" value="1"/>
</dbReference>
<comment type="similarity">
    <text evidence="2">Belongs to the CSC1 (TC 1.A.17) family.</text>
</comment>
<dbReference type="OrthoDB" id="1076608at2759"/>
<evidence type="ECO:0000256" key="5">
    <source>
        <dbReference type="ARBA" id="ARBA00022989"/>
    </source>
</evidence>
<evidence type="ECO:0008006" key="14">
    <source>
        <dbReference type="Google" id="ProtNLM"/>
    </source>
</evidence>
<dbReference type="InterPro" id="IPR003864">
    <property type="entry name" value="CSC1/OSCA1-like_7TM"/>
</dbReference>
<feature type="transmembrane region" description="Helical" evidence="7">
    <location>
        <begin position="662"/>
        <end position="686"/>
    </location>
</feature>
<feature type="domain" description="CSC1/OSCA1-like cytosolic" evidence="11">
    <location>
        <begin position="185"/>
        <end position="400"/>
    </location>
</feature>
<evidence type="ECO:0000259" key="9">
    <source>
        <dbReference type="Pfam" id="PF12621"/>
    </source>
</evidence>
<dbReference type="GeneID" id="34528219"/>
<gene>
    <name evidence="12" type="primary">KNAG0K00870</name>
    <name evidence="12" type="ordered locus">KNAG_0K00870</name>
</gene>
<evidence type="ECO:0000256" key="4">
    <source>
        <dbReference type="ARBA" id="ARBA00022692"/>
    </source>
</evidence>
<accession>J7S371</accession>